<dbReference type="GO" id="GO:0016020">
    <property type="term" value="C:membrane"/>
    <property type="evidence" value="ECO:0007669"/>
    <property type="project" value="UniProtKB-SubCell"/>
</dbReference>
<dbReference type="InterPro" id="IPR000163">
    <property type="entry name" value="Prohibitin"/>
</dbReference>
<dbReference type="PANTHER" id="PTHR42911">
    <property type="entry name" value="MODULATOR OF FTSH PROTEASE HFLC"/>
    <property type="match status" value="1"/>
</dbReference>
<dbReference type="OrthoDB" id="9812991at2"/>
<evidence type="ECO:0000313" key="4">
    <source>
        <dbReference type="EMBL" id="KGM33855.1"/>
    </source>
</evidence>
<dbReference type="Pfam" id="PF01145">
    <property type="entry name" value="Band_7"/>
    <property type="match status" value="1"/>
</dbReference>
<evidence type="ECO:0000259" key="3">
    <source>
        <dbReference type="SMART" id="SM00244"/>
    </source>
</evidence>
<dbReference type="RefSeq" id="WP_034837158.1">
    <property type="nucleotide sequence ID" value="NZ_JANX01000142.1"/>
</dbReference>
<feature type="domain" description="Band 7" evidence="3">
    <location>
        <begin position="27"/>
        <end position="196"/>
    </location>
</feature>
<sequence>MNPLLAKLRSNVTLVVVLAVAVILVMSSYFTVNQNEVGAVLRFGRLVSDQPVQPGLHFKLPVVDSVHTIRTSIEKIPIPEIHVKTIDNQFVSIDMSLTYHFSDPLKALFQVGDMGGGTVSEKVIPFVQSRTLDVFGQVNALEIADKKKGLENSILTAIQAQAADMFGVKVEDIQITQIKYDENFERNIQVTVQTRNQQLAAINILKVKQTEAEQAVAVAKGEADAAAATADGQKRVAIAQAEAQAQSVRLAADAAAYDVSKRAEAEAGAKREVGAAEAEVISTKAKAAGSAEAYAEILRAEATKNWTGAVPNVQLGGGAAGSGAAPVVVLPAEAMRPAVAAQTPVE</sequence>
<dbReference type="InterPro" id="IPR036013">
    <property type="entry name" value="Band_7/SPFH_dom_sf"/>
</dbReference>
<dbReference type="SMART" id="SM00244">
    <property type="entry name" value="PHB"/>
    <property type="match status" value="1"/>
</dbReference>
<keyword evidence="2" id="KW-1133">Transmembrane helix</keyword>
<keyword evidence="2" id="KW-0472">Membrane</keyword>
<dbReference type="Proteomes" id="UP000029995">
    <property type="component" value="Unassembled WGS sequence"/>
</dbReference>
<accession>A0A0A0D718</accession>
<protein>
    <recommendedName>
        <fullName evidence="3">Band 7 domain-containing protein</fullName>
    </recommendedName>
</protein>
<dbReference type="Gene3D" id="3.30.479.30">
    <property type="entry name" value="Band 7 domain"/>
    <property type="match status" value="1"/>
</dbReference>
<evidence type="ECO:0000256" key="1">
    <source>
        <dbReference type="ARBA" id="ARBA00004167"/>
    </source>
</evidence>
<gene>
    <name evidence="4" type="ORF">P409_13490</name>
</gene>
<dbReference type="AlphaFoldDB" id="A0A0A0D718"/>
<dbReference type="InterPro" id="IPR001107">
    <property type="entry name" value="Band_7"/>
</dbReference>
<evidence type="ECO:0000256" key="2">
    <source>
        <dbReference type="SAM" id="Phobius"/>
    </source>
</evidence>
<evidence type="ECO:0000313" key="5">
    <source>
        <dbReference type="Proteomes" id="UP000029995"/>
    </source>
</evidence>
<name>A0A0A0D718_9PROT</name>
<keyword evidence="2" id="KW-0812">Transmembrane</keyword>
<dbReference type="PRINTS" id="PR00679">
    <property type="entry name" value="PROHIBITIN"/>
</dbReference>
<dbReference type="SUPFAM" id="SSF117892">
    <property type="entry name" value="Band 7/SPFH domain"/>
    <property type="match status" value="1"/>
</dbReference>
<dbReference type="EMBL" id="JANX01000142">
    <property type="protein sequence ID" value="KGM33855.1"/>
    <property type="molecule type" value="Genomic_DNA"/>
</dbReference>
<comment type="subcellular location">
    <subcellularLocation>
        <location evidence="1">Membrane</location>
        <topology evidence="1">Single-pass membrane protein</topology>
    </subcellularLocation>
</comment>
<comment type="caution">
    <text evidence="4">The sequence shown here is derived from an EMBL/GenBank/DDBJ whole genome shotgun (WGS) entry which is preliminary data.</text>
</comment>
<feature type="transmembrane region" description="Helical" evidence="2">
    <location>
        <begin position="12"/>
        <end position="32"/>
    </location>
</feature>
<organism evidence="4 5">
    <name type="scientific">Inquilinus limosus MP06</name>
    <dbReference type="NCBI Taxonomy" id="1398085"/>
    <lineage>
        <taxon>Bacteria</taxon>
        <taxon>Pseudomonadati</taxon>
        <taxon>Pseudomonadota</taxon>
        <taxon>Alphaproteobacteria</taxon>
        <taxon>Rhodospirillales</taxon>
        <taxon>Rhodospirillaceae</taxon>
        <taxon>Inquilinus</taxon>
    </lineage>
</organism>
<reference evidence="4 5" key="1">
    <citation type="submission" date="2014-01" db="EMBL/GenBank/DDBJ databases">
        <title>Genome sequence determination for a cystic fibrosis isolate, Inquilinus limosus.</title>
        <authorList>
            <person name="Pino M."/>
            <person name="Di Conza J."/>
            <person name="Gutkind G."/>
        </authorList>
    </citation>
    <scope>NUCLEOTIDE SEQUENCE [LARGE SCALE GENOMIC DNA]</scope>
    <source>
        <strain evidence="4 5">MP06</strain>
    </source>
</reference>
<dbReference type="PANTHER" id="PTHR42911:SF2">
    <property type="entry name" value="PROHIBITIN FAMILY PROTEIN"/>
    <property type="match status" value="1"/>
</dbReference>
<proteinExistence type="predicted"/>